<evidence type="ECO:0000256" key="3">
    <source>
        <dbReference type="ARBA" id="ARBA00022989"/>
    </source>
</evidence>
<dbReference type="Gene3D" id="1.20.1420.30">
    <property type="entry name" value="NCX, central ion-binding region"/>
    <property type="match status" value="1"/>
</dbReference>
<dbReference type="AlphaFoldDB" id="A0A6S7DP62"/>
<dbReference type="InterPro" id="IPR044880">
    <property type="entry name" value="NCX_ion-bd_dom_sf"/>
</dbReference>
<feature type="domain" description="Sodium/calcium exchanger membrane region" evidence="6">
    <location>
        <begin position="242"/>
        <end position="382"/>
    </location>
</feature>
<evidence type="ECO:0000313" key="7">
    <source>
        <dbReference type="EMBL" id="CAB3731767.1"/>
    </source>
</evidence>
<feature type="transmembrane region" description="Helical" evidence="5">
    <location>
        <begin position="365"/>
        <end position="384"/>
    </location>
</feature>
<name>A0A6S7DP62_9BURK</name>
<feature type="transmembrane region" description="Helical" evidence="5">
    <location>
        <begin position="270"/>
        <end position="288"/>
    </location>
</feature>
<evidence type="ECO:0000313" key="8">
    <source>
        <dbReference type="EMBL" id="CAB3826355.1"/>
    </source>
</evidence>
<dbReference type="GO" id="GO:0015385">
    <property type="term" value="F:sodium:proton antiporter activity"/>
    <property type="evidence" value="ECO:0007669"/>
    <property type="project" value="TreeGrafter"/>
</dbReference>
<feature type="transmembrane region" description="Helical" evidence="5">
    <location>
        <begin position="62"/>
        <end position="82"/>
    </location>
</feature>
<feature type="transmembrane region" description="Helical" evidence="5">
    <location>
        <begin position="127"/>
        <end position="149"/>
    </location>
</feature>
<evidence type="ECO:0000256" key="1">
    <source>
        <dbReference type="ARBA" id="ARBA00004141"/>
    </source>
</evidence>
<comment type="subcellular location">
    <subcellularLocation>
        <location evidence="1">Membrane</location>
        <topology evidence="1">Multi-pass membrane protein</topology>
    </subcellularLocation>
</comment>
<evidence type="ECO:0000259" key="6">
    <source>
        <dbReference type="Pfam" id="PF01699"/>
    </source>
</evidence>
<protein>
    <submittedName>
        <fullName evidence="8">Sodium-potassium/proton antiporter ChaA</fullName>
    </submittedName>
</protein>
<dbReference type="InterPro" id="IPR052946">
    <property type="entry name" value="Alkaline_pH_Ca-Antiporter"/>
</dbReference>
<evidence type="ECO:0000256" key="4">
    <source>
        <dbReference type="ARBA" id="ARBA00023136"/>
    </source>
</evidence>
<feature type="transmembrane region" description="Helical" evidence="5">
    <location>
        <begin position="189"/>
        <end position="208"/>
    </location>
</feature>
<feature type="transmembrane region" description="Helical" evidence="5">
    <location>
        <begin position="94"/>
        <end position="115"/>
    </location>
</feature>
<feature type="transmembrane region" description="Helical" evidence="5">
    <location>
        <begin position="161"/>
        <end position="182"/>
    </location>
</feature>
<dbReference type="PANTHER" id="PTHR37958">
    <property type="entry name" value="SODIUM-POTASSIUM/PROTON ANTIPORTER CHAA"/>
    <property type="match status" value="1"/>
</dbReference>
<keyword evidence="2 5" id="KW-0812">Transmembrane</keyword>
<dbReference type="Proteomes" id="UP000494116">
    <property type="component" value="Unassembled WGS sequence"/>
</dbReference>
<evidence type="ECO:0000313" key="9">
    <source>
        <dbReference type="Proteomes" id="UP000494105"/>
    </source>
</evidence>
<feature type="domain" description="Sodium/calcium exchanger membrane region" evidence="6">
    <location>
        <begin position="66"/>
        <end position="210"/>
    </location>
</feature>
<evidence type="ECO:0000313" key="10">
    <source>
        <dbReference type="Proteomes" id="UP000494116"/>
    </source>
</evidence>
<dbReference type="GO" id="GO:0015386">
    <property type="term" value="F:potassium:proton antiporter activity"/>
    <property type="evidence" value="ECO:0007669"/>
    <property type="project" value="TreeGrafter"/>
</dbReference>
<dbReference type="Proteomes" id="UP000494105">
    <property type="component" value="Unassembled WGS sequence"/>
</dbReference>
<accession>A0A6S7DP62</accession>
<dbReference type="InterPro" id="IPR004837">
    <property type="entry name" value="NaCa_Exmemb"/>
</dbReference>
<dbReference type="EMBL" id="CADIJS010000005">
    <property type="protein sequence ID" value="CAB3731767.1"/>
    <property type="molecule type" value="Genomic_DNA"/>
</dbReference>
<evidence type="ECO:0000256" key="5">
    <source>
        <dbReference type="SAM" id="Phobius"/>
    </source>
</evidence>
<sequence>MPGHPTGRRAACVLGSLYLSPVLPQMKSFLQSEKFLLLACAVAVAGYALDNQLNGASRLASVTETAVLITAILFASLSVARHAERIAQRLGDPYGSMILTLSAVLVEVIVLAIVSSKGGSPTLVRDSIYSAVMLDINGILGVAALIGGFKHGEQSYNDDSARTYSVMILTAVTVSMIIPEFVPLPSWRAYSAFTIVAMLLLYGVFLRMQTGPHSYFFSYSYPEKKSRRNPPADGPAPWRPAAAIMAAGIVAVGALAELMSHSLERSLDGVDVPIGLVALIVAGISAAPEMLTALRAALANRMQSVVNIALGASLSTVILTVPAMEVMALISGQRIDMAMTPLQTLMMLVTLLVAAINLNDGQTNAIEGMTHFVLFGAFLMLLGLGL</sequence>
<dbReference type="GO" id="GO:0005886">
    <property type="term" value="C:plasma membrane"/>
    <property type="evidence" value="ECO:0007669"/>
    <property type="project" value="TreeGrafter"/>
</dbReference>
<dbReference type="Pfam" id="PF01699">
    <property type="entry name" value="Na_Ca_ex"/>
    <property type="match status" value="2"/>
</dbReference>
<organism evidence="8 9">
    <name type="scientific">Achromobacter piechaudii</name>
    <dbReference type="NCBI Taxonomy" id="72556"/>
    <lineage>
        <taxon>Bacteria</taxon>
        <taxon>Pseudomonadati</taxon>
        <taxon>Pseudomonadota</taxon>
        <taxon>Betaproteobacteria</taxon>
        <taxon>Burkholderiales</taxon>
        <taxon>Alcaligenaceae</taxon>
        <taxon>Achromobacter</taxon>
    </lineage>
</organism>
<feature type="transmembrane region" description="Helical" evidence="5">
    <location>
        <begin position="308"/>
        <end position="330"/>
    </location>
</feature>
<gene>
    <name evidence="8" type="primary">chaA</name>
    <name evidence="8" type="ORF">LMG1861_00526</name>
    <name evidence="7" type="ORF">LMG1873_04852</name>
</gene>
<proteinExistence type="predicted"/>
<feature type="transmembrane region" description="Helical" evidence="5">
    <location>
        <begin position="34"/>
        <end position="50"/>
    </location>
</feature>
<evidence type="ECO:0000256" key="2">
    <source>
        <dbReference type="ARBA" id="ARBA00022692"/>
    </source>
</evidence>
<keyword evidence="3 5" id="KW-1133">Transmembrane helix</keyword>
<reference evidence="9 10" key="1">
    <citation type="submission" date="2020-04" db="EMBL/GenBank/DDBJ databases">
        <authorList>
            <person name="De Canck E."/>
        </authorList>
    </citation>
    <scope>NUCLEOTIDE SEQUENCE [LARGE SCALE GENOMIC DNA]</scope>
    <source>
        <strain evidence="8 9">LMG 1861</strain>
        <strain evidence="7 10">LMG 1873</strain>
    </source>
</reference>
<keyword evidence="10" id="KW-1185">Reference proteome</keyword>
<keyword evidence="4 5" id="KW-0472">Membrane</keyword>
<dbReference type="PANTHER" id="PTHR37958:SF1">
    <property type="entry name" value="SODIUM-POTASSIUM_PROTON ANTIPORTER CHAA"/>
    <property type="match status" value="1"/>
</dbReference>
<feature type="transmembrane region" description="Helical" evidence="5">
    <location>
        <begin position="342"/>
        <end position="359"/>
    </location>
</feature>
<dbReference type="EMBL" id="CADILD010000001">
    <property type="protein sequence ID" value="CAB3826355.1"/>
    <property type="molecule type" value="Genomic_DNA"/>
</dbReference>
<feature type="transmembrane region" description="Helical" evidence="5">
    <location>
        <begin position="238"/>
        <end position="258"/>
    </location>
</feature>